<name>A0A9P7CX40_9AGAM</name>
<dbReference type="InterPro" id="IPR049233">
    <property type="entry name" value="DUF6830"/>
</dbReference>
<comment type="caution">
    <text evidence="2">The sequence shown here is derived from an EMBL/GenBank/DDBJ whole genome shotgun (WGS) entry which is preliminary data.</text>
</comment>
<evidence type="ECO:0000259" key="1">
    <source>
        <dbReference type="Pfam" id="PF20722"/>
    </source>
</evidence>
<feature type="non-terminal residue" evidence="2">
    <location>
        <position position="852"/>
    </location>
</feature>
<dbReference type="AlphaFoldDB" id="A0A9P7CX40"/>
<dbReference type="Pfam" id="PF18759">
    <property type="entry name" value="Plavaka"/>
    <property type="match status" value="1"/>
</dbReference>
<evidence type="ECO:0000313" key="2">
    <source>
        <dbReference type="EMBL" id="KAG1768243.1"/>
    </source>
</evidence>
<reference evidence="2" key="1">
    <citation type="journal article" date="2020" name="New Phytol.">
        <title>Comparative genomics reveals dynamic genome evolution in host specialist ectomycorrhizal fungi.</title>
        <authorList>
            <person name="Lofgren L.A."/>
            <person name="Nguyen N.H."/>
            <person name="Vilgalys R."/>
            <person name="Ruytinx J."/>
            <person name="Liao H.L."/>
            <person name="Branco S."/>
            <person name="Kuo A."/>
            <person name="LaButti K."/>
            <person name="Lipzen A."/>
            <person name="Andreopoulos W."/>
            <person name="Pangilinan J."/>
            <person name="Riley R."/>
            <person name="Hundley H."/>
            <person name="Na H."/>
            <person name="Barry K."/>
            <person name="Grigoriev I.V."/>
            <person name="Stajich J.E."/>
            <person name="Kennedy P.G."/>
        </authorList>
    </citation>
    <scope>NUCLEOTIDE SEQUENCE</scope>
    <source>
        <strain evidence="2">DOB743</strain>
    </source>
</reference>
<evidence type="ECO:0000313" key="3">
    <source>
        <dbReference type="Proteomes" id="UP000714275"/>
    </source>
</evidence>
<feature type="domain" description="DUF6830" evidence="1">
    <location>
        <begin position="600"/>
        <end position="733"/>
    </location>
</feature>
<dbReference type="EMBL" id="JABBWD010000080">
    <property type="protein sequence ID" value="KAG1768243.1"/>
    <property type="molecule type" value="Genomic_DNA"/>
</dbReference>
<dbReference type="OrthoDB" id="3232986at2759"/>
<gene>
    <name evidence="2" type="ORF">EV702DRAFT_979542</name>
</gene>
<proteinExistence type="predicted"/>
<accession>A0A9P7CX40</accession>
<organism evidence="2 3">
    <name type="scientific">Suillus placidus</name>
    <dbReference type="NCBI Taxonomy" id="48579"/>
    <lineage>
        <taxon>Eukaryota</taxon>
        <taxon>Fungi</taxon>
        <taxon>Dikarya</taxon>
        <taxon>Basidiomycota</taxon>
        <taxon>Agaricomycotina</taxon>
        <taxon>Agaricomycetes</taxon>
        <taxon>Agaricomycetidae</taxon>
        <taxon>Boletales</taxon>
        <taxon>Suillineae</taxon>
        <taxon>Suillaceae</taxon>
        <taxon>Suillus</taxon>
    </lineage>
</organism>
<dbReference type="Pfam" id="PF20722">
    <property type="entry name" value="DUF6830"/>
    <property type="match status" value="1"/>
</dbReference>
<sequence>LAFEHGYTFLSLFESDENSVHRKTNIYYPFSSRREWQVGAWLLWSGLSMGQIDSFLVLKMIQDLCLSFHSAKELRGRAESLPPGPRWKSQVIRTSHTTKSPVILYWRDPLECISNLFNHPLFHNHMDFTSHKIYTTAQKLSRVYTEWMTADHAWEMQLVLPPGAILLGTILSLDKTCITALMGDHVAHPLLLSIANIHMSTQLKSSSNTFVLAALLPVPKFIHKNKRMRGVLQDRIVHQCLDVVLEPLKVAAREGVMLSDPTGRSRYCFTPLASYITDTPEAMMLACVSGKTSPVTMAMYKQFGDAFRHEPHTRAMTLTQLDVVHSRADPNNIEAFFRESQKFRLNGVAKPFWSDWVLADPDRFFTPESLHIIHKKFWDHDPQWLILAVGESEIDFCFSILQPTTGYQHFCEGILKLKQVTGHCHQDVQRSIIAVCADAAPPGVIIAVHALLHFHYLVQSPRINDDDICRISAALDEFHANKDAIINAGVRRGKDHTVINNWYIPKLELMQSIMPSIRSSGVMGQWSVDVIEHTHITEIKDPARSSNNNNYDPQICHHLNRTDKCNQFELAISLLDHKQSTEELQGVGGEFTDEDDESDQRAMGSVPVLLRTFVVRWMAFHLAYDPSIRSITLDEVAVKFGLPDLRLAMADFLHHEVTYGNRVHPIGGPRRAGHNTEVPFDKVQVWFKICLQETEFHDIHGIRPAQTLNCAPPSNPWTFGCYDNVIIQTSEEHLMICTGHSIAQNRLIMQPVGKRCTRLAWTNQFVAYVQCFDIPNERDPTTQLHILKRAKRSNGIQMGDIIPVSQLRVSVNLIPHFGAAADKHLTPYDSMEHATEFWLNLFWDKNTFFTLS</sequence>
<dbReference type="InterPro" id="IPR041078">
    <property type="entry name" value="Plavaka"/>
</dbReference>
<protein>
    <recommendedName>
        <fullName evidence="1">DUF6830 domain-containing protein</fullName>
    </recommendedName>
</protein>
<keyword evidence="3" id="KW-1185">Reference proteome</keyword>
<dbReference type="Proteomes" id="UP000714275">
    <property type="component" value="Unassembled WGS sequence"/>
</dbReference>